<reference evidence="4" key="1">
    <citation type="journal article" date="2006" name="Proc. Natl. Acad. Sci. U.S.A.">
        <title>Genome analysis of the smallest free-living eukaryote Ostreococcus tauri unveils many unique features.</title>
        <authorList>
            <person name="Derelle E."/>
            <person name="Ferraz C."/>
            <person name="Rombauts S."/>
            <person name="Rouze P."/>
            <person name="Worden A.Z."/>
            <person name="Robbens S."/>
            <person name="Partensky F."/>
            <person name="Degroeve S."/>
            <person name="Echeynie S."/>
            <person name="Cooke R."/>
            <person name="Saeys Y."/>
            <person name="Wuyts J."/>
            <person name="Jabbari K."/>
            <person name="Bowler C."/>
            <person name="Panaud O."/>
            <person name="Piegu B."/>
            <person name="Ball S.G."/>
            <person name="Ral J.-P."/>
            <person name="Bouget F.-Y."/>
            <person name="Piganeau G."/>
            <person name="De Baets B."/>
            <person name="Picard A."/>
            <person name="Delseny M."/>
            <person name="Demaille J."/>
            <person name="Van de Peer Y."/>
            <person name="Moreau H."/>
        </authorList>
    </citation>
    <scope>NUCLEOTIDE SEQUENCE [LARGE SCALE GENOMIC DNA]</scope>
    <source>
        <strain evidence="4">OTTH 0595 / CCAP 157/2 / RCC745</strain>
    </source>
</reference>
<dbReference type="InterPro" id="IPR006683">
    <property type="entry name" value="Thioestr_dom"/>
</dbReference>
<keyword evidence="4" id="KW-1185">Reference proteome</keyword>
<organism evidence="3 4">
    <name type="scientific">Ostreococcus tauri</name>
    <name type="common">Marine green alga</name>
    <dbReference type="NCBI Taxonomy" id="70448"/>
    <lineage>
        <taxon>Eukaryota</taxon>
        <taxon>Viridiplantae</taxon>
        <taxon>Chlorophyta</taxon>
        <taxon>Mamiellophyceae</taxon>
        <taxon>Mamiellales</taxon>
        <taxon>Bathycoccaceae</taxon>
        <taxon>Ostreococcus</taxon>
    </lineage>
</organism>
<dbReference type="Pfam" id="PF03061">
    <property type="entry name" value="4HBT"/>
    <property type="match status" value="1"/>
</dbReference>
<feature type="domain" description="Thioesterase" evidence="2">
    <location>
        <begin position="71"/>
        <end position="142"/>
    </location>
</feature>
<accession>A0A096P7P9</accession>
<reference evidence="3 4" key="2">
    <citation type="journal article" date="2014" name="BMC Genomics">
        <title>An improved genome of the model marine alga Ostreococcus tauri unfolds by assessing Illumina de novo assemblies.</title>
        <authorList>
            <person name="Blanc-Mathieu R."/>
            <person name="Verhelst B."/>
            <person name="Derelle E."/>
            <person name="Rombauts S."/>
            <person name="Bouget F.Y."/>
            <person name="Carre I."/>
            <person name="Chateau A."/>
            <person name="Eyre-Walker A."/>
            <person name="Grimsley N."/>
            <person name="Moreau H."/>
            <person name="Piegu B."/>
            <person name="Rivals E."/>
            <person name="Schackwitz W."/>
            <person name="Van de Peer Y."/>
            <person name="Piganeau G."/>
        </authorList>
    </citation>
    <scope>NUCLEOTIDE SEQUENCE [LARGE SCALE GENOMIC DNA]</scope>
    <source>
        <strain evidence="4">OTTH 0595 / CCAP 157/2 / RCC745</strain>
    </source>
</reference>
<dbReference type="InterPro" id="IPR029069">
    <property type="entry name" value="HotDog_dom_sf"/>
</dbReference>
<protein>
    <submittedName>
        <fullName evidence="3">Thioesterase superfamily</fullName>
    </submittedName>
</protein>
<proteinExistence type="predicted"/>
<dbReference type="Proteomes" id="UP000009170">
    <property type="component" value="Unassembled WGS sequence"/>
</dbReference>
<comment type="caution">
    <text evidence="3">The sequence shown here is derived from an EMBL/GenBank/DDBJ whole genome shotgun (WGS) entry which is preliminary data.</text>
</comment>
<evidence type="ECO:0000256" key="1">
    <source>
        <dbReference type="SAM" id="MobiDB-lite"/>
    </source>
</evidence>
<dbReference type="OrthoDB" id="46661at2759"/>
<dbReference type="Gene3D" id="3.10.129.10">
    <property type="entry name" value="Hotdog Thioesterase"/>
    <property type="match status" value="2"/>
</dbReference>
<dbReference type="EMBL" id="CAID01000003">
    <property type="protein sequence ID" value="CEF97000.1"/>
    <property type="molecule type" value="Genomic_DNA"/>
</dbReference>
<feature type="compositionally biased region" description="Low complexity" evidence="1">
    <location>
        <begin position="1"/>
        <end position="16"/>
    </location>
</feature>
<sequence length="356" mass="38679">MSATSTSPARAVASSARARRARGRVVNGARAESSQARSSASARARERRARTTRATAESSVSSVYIEHTDAYGVVFYANYFATLANAAEALGTADGGAADGDAAKAMGRGRVLAIDECKYARPAVLGDEIAVRSEVMEVVSTSGSERRAVVRQIARNANDEETVYLSADVTYVDRDDALEAFTSVETPEWTPEERFATTPVRVYRGEASWGEDELSHVDVLRFFERGRTDAIGGARALQHLKETHGVVVVVSRLNARFAERMLVRRRPNAIPECEVRSCVEFKSRGIQIVFHQALYDVDGVTCVARASIACTCLNSKTMRPMKCPSALAEQFTPFVLRPSVRATGSSPESRITARTS</sequence>
<evidence type="ECO:0000313" key="3">
    <source>
        <dbReference type="EMBL" id="CEF97000.1"/>
    </source>
</evidence>
<name>A0A096P7P9_OSTTA</name>
<feature type="region of interest" description="Disordered" evidence="1">
    <location>
        <begin position="1"/>
        <end position="57"/>
    </location>
</feature>
<evidence type="ECO:0000259" key="2">
    <source>
        <dbReference type="Pfam" id="PF03061"/>
    </source>
</evidence>
<dbReference type="RefSeq" id="XP_003077990.2">
    <property type="nucleotide sequence ID" value="XM_003077942.2"/>
</dbReference>
<evidence type="ECO:0000313" key="4">
    <source>
        <dbReference type="Proteomes" id="UP000009170"/>
    </source>
</evidence>
<gene>
    <name evidence="3" type="ORF">OT_ostta03g00800</name>
</gene>
<dbReference type="KEGG" id="ota:OT_ostta03g00800"/>
<feature type="compositionally biased region" description="Low complexity" evidence="1">
    <location>
        <begin position="24"/>
        <end position="42"/>
    </location>
</feature>
<dbReference type="AlphaFoldDB" id="A0A096P7P9"/>
<dbReference type="InParanoid" id="A0A096P7P9"/>
<dbReference type="GeneID" id="9832825"/>
<dbReference type="SUPFAM" id="SSF54637">
    <property type="entry name" value="Thioesterase/thiol ester dehydrase-isomerase"/>
    <property type="match status" value="2"/>
</dbReference>